<name>A0AAW0TBL7_SCYPA</name>
<proteinExistence type="predicted"/>
<accession>A0AAW0TBL7</accession>
<evidence type="ECO:0000313" key="2">
    <source>
        <dbReference type="Proteomes" id="UP001487740"/>
    </source>
</evidence>
<reference evidence="1 2" key="1">
    <citation type="submission" date="2023-03" db="EMBL/GenBank/DDBJ databases">
        <title>High-quality genome of Scylla paramamosain provides insights in environmental adaptation.</title>
        <authorList>
            <person name="Zhang L."/>
        </authorList>
    </citation>
    <scope>NUCLEOTIDE SEQUENCE [LARGE SCALE GENOMIC DNA]</scope>
    <source>
        <strain evidence="1">LZ_2023a</strain>
        <tissue evidence="1">Muscle</tissue>
    </source>
</reference>
<keyword evidence="2" id="KW-1185">Reference proteome</keyword>
<organism evidence="1 2">
    <name type="scientific">Scylla paramamosain</name>
    <name type="common">Mud crab</name>
    <dbReference type="NCBI Taxonomy" id="85552"/>
    <lineage>
        <taxon>Eukaryota</taxon>
        <taxon>Metazoa</taxon>
        <taxon>Ecdysozoa</taxon>
        <taxon>Arthropoda</taxon>
        <taxon>Crustacea</taxon>
        <taxon>Multicrustacea</taxon>
        <taxon>Malacostraca</taxon>
        <taxon>Eumalacostraca</taxon>
        <taxon>Eucarida</taxon>
        <taxon>Decapoda</taxon>
        <taxon>Pleocyemata</taxon>
        <taxon>Brachyura</taxon>
        <taxon>Eubrachyura</taxon>
        <taxon>Portunoidea</taxon>
        <taxon>Portunidae</taxon>
        <taxon>Portuninae</taxon>
        <taxon>Scylla</taxon>
    </lineage>
</organism>
<protein>
    <submittedName>
        <fullName evidence="1">Uncharacterized protein</fullName>
    </submittedName>
</protein>
<sequence length="394" mass="43237">MTVDGSDLFSIKSEASRRIVERFVRLNKTNLKGGKIRVCKQIAAISELASSSFSNGQQQSSSSMFLSLDSLRDINKGIYETKGADIDFLDLMRYTGSHINNNKLNVIERTFAAALENCDNRKTSSNVAQESNLASSKMNRDIPFTEEILTGQVSSILVKQIASTDSIRGLHGRPILCSICTINSKTMDTLQVCRDKAKSGGVWGSVNSALRSVNAPFVDKKALYGEGCTVKMMIDEETSSTINMSSGLHLPDSVGIGRNGTIGVGDALMRQLVGSWGTANIKNSMYSCHHLHTMFELVMQETPIQKNLENVGDMSSDYMSNVAFLLISSLYIEMFERFGVFASNGDSGAKRMRFGVSAKEDPVNADGLSTYPMFMSMIVNKHRSLKLFDQSGLR</sequence>
<gene>
    <name evidence="1" type="ORF">O3P69_014541</name>
</gene>
<dbReference type="Proteomes" id="UP001487740">
    <property type="component" value="Unassembled WGS sequence"/>
</dbReference>
<evidence type="ECO:0000313" key="1">
    <source>
        <dbReference type="EMBL" id="KAK8385039.1"/>
    </source>
</evidence>
<comment type="caution">
    <text evidence="1">The sequence shown here is derived from an EMBL/GenBank/DDBJ whole genome shotgun (WGS) entry which is preliminary data.</text>
</comment>
<dbReference type="AlphaFoldDB" id="A0AAW0TBL7"/>
<dbReference type="EMBL" id="JARAKH010000034">
    <property type="protein sequence ID" value="KAK8385039.1"/>
    <property type="molecule type" value="Genomic_DNA"/>
</dbReference>